<accession>A0AAD3XSA4</accession>
<comment type="subcellular location">
    <subcellularLocation>
        <location evidence="1">Golgi apparatus membrane</location>
        <topology evidence="1">Single-pass type II membrane protein</topology>
    </subcellularLocation>
</comment>
<keyword evidence="4" id="KW-0812">Transmembrane</keyword>
<keyword evidence="4" id="KW-0735">Signal-anchor</keyword>
<keyword evidence="3" id="KW-0328">Glycosyltransferase</keyword>
<evidence type="ECO:0000256" key="3">
    <source>
        <dbReference type="ARBA" id="ARBA00022676"/>
    </source>
</evidence>
<proteinExistence type="inferred from homology"/>
<sequence>MATTAATTTFSLFLLLTVSLHTAAGRPSPYLSKTSMFPNYQKMMATFKIFIYPPNAPINFTIPALSLFYNSLLSSHLATSNPEEAHLFFVPFAPQSTRSLDRVVAGIRAAHPYWDRSLGADHFYLSCDGVGASSSRNVVELKKNSVQISCFPSPADKFIPHKDVTLPPLSLARRLPPAPENKTVKFVGYYRRSGSLMGSELINGLKNDTKFLIESEPSDETIYIKRLKTSKFCLYVLDEEMEGFPEALAHGCVPVVITDRPIQDLPFMDVLRWQDIALFVGTRSGVEGLKRVLSHTCGERYEMMRSSGVAAAQHFVWNASPKPYDAFNMLMYQLWLRRHAIRYARWQIA</sequence>
<keyword evidence="3" id="KW-0808">Transferase</keyword>
<evidence type="ECO:0000256" key="5">
    <source>
        <dbReference type="ARBA" id="ARBA00023034"/>
    </source>
</evidence>
<evidence type="ECO:0000313" key="8">
    <source>
        <dbReference type="EMBL" id="GMH15373.1"/>
    </source>
</evidence>
<dbReference type="EMBL" id="BSYO01000015">
    <property type="protein sequence ID" value="GMH15373.1"/>
    <property type="molecule type" value="Genomic_DNA"/>
</dbReference>
<organism evidence="8 9">
    <name type="scientific">Nepenthes gracilis</name>
    <name type="common">Slender pitcher plant</name>
    <dbReference type="NCBI Taxonomy" id="150966"/>
    <lineage>
        <taxon>Eukaryota</taxon>
        <taxon>Viridiplantae</taxon>
        <taxon>Streptophyta</taxon>
        <taxon>Embryophyta</taxon>
        <taxon>Tracheophyta</taxon>
        <taxon>Spermatophyta</taxon>
        <taxon>Magnoliopsida</taxon>
        <taxon>eudicotyledons</taxon>
        <taxon>Gunneridae</taxon>
        <taxon>Pentapetalae</taxon>
        <taxon>Caryophyllales</taxon>
        <taxon>Nepenthaceae</taxon>
        <taxon>Nepenthes</taxon>
    </lineage>
</organism>
<dbReference type="GO" id="GO:0000139">
    <property type="term" value="C:Golgi membrane"/>
    <property type="evidence" value="ECO:0007669"/>
    <property type="project" value="UniProtKB-SubCell"/>
</dbReference>
<keyword evidence="9" id="KW-1185">Reference proteome</keyword>
<reference evidence="8" key="1">
    <citation type="submission" date="2023-05" db="EMBL/GenBank/DDBJ databases">
        <title>Nepenthes gracilis genome sequencing.</title>
        <authorList>
            <person name="Fukushima K."/>
        </authorList>
    </citation>
    <scope>NUCLEOTIDE SEQUENCE</scope>
    <source>
        <strain evidence="8">SING2019-196</strain>
    </source>
</reference>
<evidence type="ECO:0000256" key="2">
    <source>
        <dbReference type="ARBA" id="ARBA00010271"/>
    </source>
</evidence>
<dbReference type="InterPro" id="IPR004263">
    <property type="entry name" value="Exostosin"/>
</dbReference>
<feature type="signal peptide" evidence="6">
    <location>
        <begin position="1"/>
        <end position="25"/>
    </location>
</feature>
<feature type="domain" description="Exostosin GT47" evidence="7">
    <location>
        <begin position="45"/>
        <end position="293"/>
    </location>
</feature>
<dbReference type="Proteomes" id="UP001279734">
    <property type="component" value="Unassembled WGS sequence"/>
</dbReference>
<comment type="caution">
    <text evidence="8">The sequence shown here is derived from an EMBL/GenBank/DDBJ whole genome shotgun (WGS) entry which is preliminary data.</text>
</comment>
<dbReference type="GO" id="GO:0016757">
    <property type="term" value="F:glycosyltransferase activity"/>
    <property type="evidence" value="ECO:0007669"/>
    <property type="project" value="UniProtKB-KW"/>
</dbReference>
<dbReference type="PANTHER" id="PTHR11062">
    <property type="entry name" value="EXOSTOSIN HEPARAN SULFATE GLYCOSYLTRANSFERASE -RELATED"/>
    <property type="match status" value="1"/>
</dbReference>
<evidence type="ECO:0000256" key="4">
    <source>
        <dbReference type="ARBA" id="ARBA00022968"/>
    </source>
</evidence>
<gene>
    <name evidence="8" type="ORF">Nepgr_017214</name>
</gene>
<comment type="similarity">
    <text evidence="2">Belongs to the glycosyltransferase 47 family.</text>
</comment>
<dbReference type="Pfam" id="PF03016">
    <property type="entry name" value="Exostosin_GT47"/>
    <property type="match status" value="1"/>
</dbReference>
<dbReference type="PANTHER" id="PTHR11062:SF253">
    <property type="entry name" value="EXOSTOSIN GT47 DOMAIN-CONTAINING PROTEIN"/>
    <property type="match status" value="1"/>
</dbReference>
<feature type="chain" id="PRO_5042162662" description="Exostosin GT47 domain-containing protein" evidence="6">
    <location>
        <begin position="26"/>
        <end position="349"/>
    </location>
</feature>
<evidence type="ECO:0000256" key="1">
    <source>
        <dbReference type="ARBA" id="ARBA00004323"/>
    </source>
</evidence>
<dbReference type="InterPro" id="IPR040911">
    <property type="entry name" value="Exostosin_GT47"/>
</dbReference>
<dbReference type="AlphaFoldDB" id="A0AAD3XSA4"/>
<evidence type="ECO:0000259" key="7">
    <source>
        <dbReference type="Pfam" id="PF03016"/>
    </source>
</evidence>
<evidence type="ECO:0000313" key="9">
    <source>
        <dbReference type="Proteomes" id="UP001279734"/>
    </source>
</evidence>
<keyword evidence="5" id="KW-0333">Golgi apparatus</keyword>
<evidence type="ECO:0000256" key="6">
    <source>
        <dbReference type="SAM" id="SignalP"/>
    </source>
</evidence>
<keyword evidence="6" id="KW-0732">Signal</keyword>
<name>A0AAD3XSA4_NEPGR</name>
<protein>
    <recommendedName>
        <fullName evidence="7">Exostosin GT47 domain-containing protein</fullName>
    </recommendedName>
</protein>